<comment type="caution">
    <text evidence="1">The sequence shown here is derived from an EMBL/GenBank/DDBJ whole genome shotgun (WGS) entry which is preliminary data.</text>
</comment>
<accession>A0AAV3NYA1</accession>
<sequence>MWMLNDNFDNIVESNWVAPMEGSEIQVFWAKLKRFKICLKKWNREFFGDIFAGLRKIEEEMQIQEKIVQNDDTPSNREKLARLKSTNLQFLAKEAAFWEQRTGMEWVKNGDRSTSQFMNYVKKKRKKSKIHGIQVGDQWIEDKKDLSDFVVEHFKSLLATDASSTS</sequence>
<proteinExistence type="predicted"/>
<dbReference type="EMBL" id="BAABME010000640">
    <property type="protein sequence ID" value="GAA0144400.1"/>
    <property type="molecule type" value="Genomic_DNA"/>
</dbReference>
<dbReference type="AlphaFoldDB" id="A0AAV3NYA1"/>
<organism evidence="1 2">
    <name type="scientific">Lithospermum erythrorhizon</name>
    <name type="common">Purple gromwell</name>
    <name type="synonym">Lithospermum officinale var. erythrorhizon</name>
    <dbReference type="NCBI Taxonomy" id="34254"/>
    <lineage>
        <taxon>Eukaryota</taxon>
        <taxon>Viridiplantae</taxon>
        <taxon>Streptophyta</taxon>
        <taxon>Embryophyta</taxon>
        <taxon>Tracheophyta</taxon>
        <taxon>Spermatophyta</taxon>
        <taxon>Magnoliopsida</taxon>
        <taxon>eudicotyledons</taxon>
        <taxon>Gunneridae</taxon>
        <taxon>Pentapetalae</taxon>
        <taxon>asterids</taxon>
        <taxon>lamiids</taxon>
        <taxon>Boraginales</taxon>
        <taxon>Boraginaceae</taxon>
        <taxon>Boraginoideae</taxon>
        <taxon>Lithospermeae</taxon>
        <taxon>Lithospermum</taxon>
    </lineage>
</organism>
<keyword evidence="2" id="KW-1185">Reference proteome</keyword>
<evidence type="ECO:0000313" key="2">
    <source>
        <dbReference type="Proteomes" id="UP001454036"/>
    </source>
</evidence>
<name>A0AAV3NYA1_LITER</name>
<dbReference type="Proteomes" id="UP001454036">
    <property type="component" value="Unassembled WGS sequence"/>
</dbReference>
<evidence type="ECO:0000313" key="1">
    <source>
        <dbReference type="EMBL" id="GAA0144400.1"/>
    </source>
</evidence>
<reference evidence="1 2" key="1">
    <citation type="submission" date="2024-01" db="EMBL/GenBank/DDBJ databases">
        <title>The complete chloroplast genome sequence of Lithospermum erythrorhizon: insights into the phylogenetic relationship among Boraginaceae species and the maternal lineages of purple gromwells.</title>
        <authorList>
            <person name="Okada T."/>
            <person name="Watanabe K."/>
        </authorList>
    </citation>
    <scope>NUCLEOTIDE SEQUENCE [LARGE SCALE GENOMIC DNA]</scope>
</reference>
<protein>
    <submittedName>
        <fullName evidence="1">Uncharacterized protein</fullName>
    </submittedName>
</protein>
<gene>
    <name evidence="1" type="ORF">LIER_04857</name>
</gene>